<evidence type="ECO:0000313" key="2">
    <source>
        <dbReference type="Proteomes" id="UP000013909"/>
    </source>
</evidence>
<dbReference type="EMBL" id="AQHR01000049">
    <property type="protein sequence ID" value="EON77788.1"/>
    <property type="molecule type" value="Genomic_DNA"/>
</dbReference>
<keyword evidence="2" id="KW-1185">Reference proteome</keyword>
<comment type="caution">
    <text evidence="1">The sequence shown here is derived from an EMBL/GenBank/DDBJ whole genome shotgun (WGS) entry which is preliminary data.</text>
</comment>
<dbReference type="Proteomes" id="UP000013909">
    <property type="component" value="Unassembled WGS sequence"/>
</dbReference>
<dbReference type="STRING" id="1232681.ADIS_1707"/>
<accession>R7ZUT3</accession>
<sequence length="45" mass="5223">MYVAHLNSKFVGFYKNRGKHPKEKLIQKKIKASLGEACLQFIDSR</sequence>
<name>R7ZUT3_9BACT</name>
<reference evidence="1 2" key="1">
    <citation type="submission" date="2013-02" db="EMBL/GenBank/DDBJ databases">
        <title>A novel strain isolated from Lonar lake, Maharashtra, India.</title>
        <authorList>
            <person name="Singh A."/>
        </authorList>
    </citation>
    <scope>NUCLEOTIDE SEQUENCE [LARGE SCALE GENOMIC DNA]</scope>
    <source>
        <strain evidence="1 2">AK24</strain>
    </source>
</reference>
<evidence type="ECO:0000313" key="1">
    <source>
        <dbReference type="EMBL" id="EON77788.1"/>
    </source>
</evidence>
<proteinExistence type="predicted"/>
<dbReference type="AlphaFoldDB" id="R7ZUT3"/>
<gene>
    <name evidence="1" type="ORF">ADIS_1707</name>
</gene>
<protein>
    <submittedName>
        <fullName evidence="1">Uncharacterized protein</fullName>
    </submittedName>
</protein>
<organism evidence="1 2">
    <name type="scientific">Lunatimonas lonarensis</name>
    <dbReference type="NCBI Taxonomy" id="1232681"/>
    <lineage>
        <taxon>Bacteria</taxon>
        <taxon>Pseudomonadati</taxon>
        <taxon>Bacteroidota</taxon>
        <taxon>Cytophagia</taxon>
        <taxon>Cytophagales</taxon>
        <taxon>Cyclobacteriaceae</taxon>
    </lineage>
</organism>